<reference evidence="1" key="1">
    <citation type="submission" date="2019-03" db="EMBL/GenBank/DDBJ databases">
        <title>Metabolic reconstructions from genomes of highly enriched 'Candidatus Accumulibacter' and 'Candidatus Competibacter' bioreactor populations.</title>
        <authorList>
            <person name="Annavajhala M.K."/>
            <person name="Welles L."/>
            <person name="Abbas B."/>
            <person name="Sorokin D."/>
            <person name="Park H."/>
            <person name="Van Loosdrecht M."/>
            <person name="Chandran K."/>
        </authorList>
    </citation>
    <scope>NUCLEOTIDE SEQUENCE</scope>
    <source>
        <strain evidence="1">SBR_L</strain>
    </source>
</reference>
<protein>
    <submittedName>
        <fullName evidence="1">Uncharacterized protein</fullName>
    </submittedName>
</protein>
<name>A0ABX1TID3_9PROT</name>
<comment type="caution">
    <text evidence="1">The sequence shown here is derived from an EMBL/GenBank/DDBJ whole genome shotgun (WGS) entry which is preliminary data.</text>
</comment>
<evidence type="ECO:0000313" key="2">
    <source>
        <dbReference type="Proteomes" id="UP000886469"/>
    </source>
</evidence>
<dbReference type="Proteomes" id="UP000886469">
    <property type="component" value="Unassembled WGS sequence"/>
</dbReference>
<evidence type="ECO:0000313" key="1">
    <source>
        <dbReference type="EMBL" id="NMQ07977.1"/>
    </source>
</evidence>
<keyword evidence="2" id="KW-1185">Reference proteome</keyword>
<gene>
    <name evidence="1" type="ORF">E4Q08_23465</name>
</gene>
<proteinExistence type="predicted"/>
<dbReference type="EMBL" id="SPMX01000129">
    <property type="protein sequence ID" value="NMQ07977.1"/>
    <property type="molecule type" value="Genomic_DNA"/>
</dbReference>
<accession>A0ABX1TID3</accession>
<organism evidence="1 2">
    <name type="scientific">Candidatus Accumulibacter contiguus</name>
    <dbReference type="NCBI Taxonomy" id="2954381"/>
    <lineage>
        <taxon>Bacteria</taxon>
        <taxon>Pseudomonadati</taxon>
        <taxon>Pseudomonadota</taxon>
        <taxon>Betaproteobacteria</taxon>
        <taxon>Candidatus Accumulibacter</taxon>
    </lineage>
</organism>
<sequence length="67" mass="7248">MAAEQRAQDRHVEQALGTINQALEDRIQGGATDEQEIAAVLDLIDRVAVPEAAALLLLDRQREAQAA</sequence>